<organism evidence="1 2">
    <name type="scientific">Thermocladium modestius</name>
    <dbReference type="NCBI Taxonomy" id="62609"/>
    <lineage>
        <taxon>Archaea</taxon>
        <taxon>Thermoproteota</taxon>
        <taxon>Thermoprotei</taxon>
        <taxon>Thermoproteales</taxon>
        <taxon>Thermoproteaceae</taxon>
        <taxon>Thermocladium</taxon>
    </lineage>
</organism>
<comment type="caution">
    <text evidence="1">The sequence shown here is derived from an EMBL/GenBank/DDBJ whole genome shotgun (WGS) entry which is preliminary data.</text>
</comment>
<name>A0A830GU57_9CREN</name>
<sequence>MLPLYRVGKKLWIEAHLMGLVNPINRIWLVMPFQEDCLVDEPREAVLPYDEVKRLFAEVKLDELIRNEKNETRLTSLEHMYIPLYNPGRYMARIGGQLSAVTRLTIMKKIQEEVLRMMPSHVPPLKWVQLSIVGNDVITCGSKNPNLTYIFNNDDKARMEIKKLIFKR</sequence>
<protein>
    <submittedName>
        <fullName evidence="1">Uncharacterized protein</fullName>
    </submittedName>
</protein>
<keyword evidence="2" id="KW-1185">Reference proteome</keyword>
<dbReference type="Proteomes" id="UP000610960">
    <property type="component" value="Unassembled WGS sequence"/>
</dbReference>
<evidence type="ECO:0000313" key="1">
    <source>
        <dbReference type="EMBL" id="GGP19569.1"/>
    </source>
</evidence>
<gene>
    <name evidence="1" type="ORF">GCM10007981_03780</name>
</gene>
<proteinExistence type="predicted"/>
<reference evidence="1" key="1">
    <citation type="journal article" date="2014" name="Int. J. Syst. Evol. Microbiol.">
        <title>Complete genome sequence of Corynebacterium casei LMG S-19264T (=DSM 44701T), isolated from a smear-ripened cheese.</title>
        <authorList>
            <consortium name="US DOE Joint Genome Institute (JGI-PGF)"/>
            <person name="Walter F."/>
            <person name="Albersmeier A."/>
            <person name="Kalinowski J."/>
            <person name="Ruckert C."/>
        </authorList>
    </citation>
    <scope>NUCLEOTIDE SEQUENCE</scope>
    <source>
        <strain evidence="1">JCM 10088</strain>
    </source>
</reference>
<dbReference type="AlphaFoldDB" id="A0A830GU57"/>
<evidence type="ECO:0000313" key="2">
    <source>
        <dbReference type="Proteomes" id="UP000610960"/>
    </source>
</evidence>
<accession>A0A830GU57</accession>
<dbReference type="RefSeq" id="WP_188595764.1">
    <property type="nucleotide sequence ID" value="NZ_BMNL01000001.1"/>
</dbReference>
<dbReference type="OrthoDB" id="27931at2157"/>
<reference evidence="1" key="2">
    <citation type="submission" date="2020-09" db="EMBL/GenBank/DDBJ databases">
        <authorList>
            <person name="Sun Q."/>
            <person name="Ohkuma M."/>
        </authorList>
    </citation>
    <scope>NUCLEOTIDE SEQUENCE</scope>
    <source>
        <strain evidence="1">JCM 10088</strain>
    </source>
</reference>
<dbReference type="EMBL" id="BMNL01000001">
    <property type="protein sequence ID" value="GGP19569.1"/>
    <property type="molecule type" value="Genomic_DNA"/>
</dbReference>